<feature type="region of interest" description="Disordered" evidence="2">
    <location>
        <begin position="1"/>
        <end position="117"/>
    </location>
</feature>
<feature type="region of interest" description="Disordered" evidence="2">
    <location>
        <begin position="442"/>
        <end position="461"/>
    </location>
</feature>
<reference evidence="4" key="1">
    <citation type="submission" date="2021-06" db="EMBL/GenBank/DDBJ databases">
        <authorList>
            <person name="Hodson N. C."/>
            <person name="Mongue J. A."/>
            <person name="Jaron S. K."/>
        </authorList>
    </citation>
    <scope>NUCLEOTIDE SEQUENCE</scope>
</reference>
<dbReference type="GO" id="GO:0000978">
    <property type="term" value="F:RNA polymerase II cis-regulatory region sequence-specific DNA binding"/>
    <property type="evidence" value="ECO:0007669"/>
    <property type="project" value="TreeGrafter"/>
</dbReference>
<dbReference type="Pfam" id="PF00505">
    <property type="entry name" value="HMG_box"/>
    <property type="match status" value="1"/>
</dbReference>
<keyword evidence="1" id="KW-0539">Nucleus</keyword>
<feature type="compositionally biased region" description="Polar residues" evidence="2">
    <location>
        <begin position="28"/>
        <end position="43"/>
    </location>
</feature>
<evidence type="ECO:0000256" key="2">
    <source>
        <dbReference type="SAM" id="MobiDB-lite"/>
    </source>
</evidence>
<proteinExistence type="predicted"/>
<dbReference type="OrthoDB" id="498543at2759"/>
<dbReference type="Proteomes" id="UP000708208">
    <property type="component" value="Unassembled WGS sequence"/>
</dbReference>
<organism evidence="4 5">
    <name type="scientific">Allacma fusca</name>
    <dbReference type="NCBI Taxonomy" id="39272"/>
    <lineage>
        <taxon>Eukaryota</taxon>
        <taxon>Metazoa</taxon>
        <taxon>Ecdysozoa</taxon>
        <taxon>Arthropoda</taxon>
        <taxon>Hexapoda</taxon>
        <taxon>Collembola</taxon>
        <taxon>Symphypleona</taxon>
        <taxon>Sminthuridae</taxon>
        <taxon>Allacma</taxon>
    </lineage>
</organism>
<dbReference type="PROSITE" id="PS50118">
    <property type="entry name" value="HMG_BOX_2"/>
    <property type="match status" value="1"/>
</dbReference>
<sequence length="631" mass="69242">MDWERASPSEAVVAGDKKNKCNKPAANDLSNNNNPTTTGQLVSRKNKPIPPPLDLSIGAANLSLHHQNQSTTHPNLHPSSHTHHCSSNQIQPQSQPWDLHQQQSPLPSAYVGSPKFTQSEKSLPLRKRWHSWSTIQMNSQDESLLPLYSDGHLPSPLAVKSEGEQQGDSMSSESAQQNLVHQSYPYPMSATASSVLLGTNYRLPYGHLNGHGTGSSSNTLGLGLSIQTPSPFYTPNEPSPKFMNSPVFSYSTPDTSLYQGPFSPMRSSLYPPPSSPFTNLNLNTPGGPMSTGGMGSTCFNINMIPSTLLSPAPSQASTNSLSYEDLHEKSLNFFTPVWSIFMPGTRVRFCNNHHLNSMEWYPVDFLAQNDASLNFKGEYAPHGLEVRTLVVTSSSKERVQMTFCPVGDPDHPSIEVDCEPGHPFMVDKKVINVNLSVSTSPNLATANHQSTSANTPPHQLSSIKLESGTSLDEKMIPISVLPQTQMPHHHPSHHAQQIHGNSASKKFASHAVVGLSGSGSLPVPSSCIPSPAKRVKEGHQSQTPNEQKGRRPMNAFLLFAKDKRPELIQQFPGKDNRSISVLLGEAWANLERPEKERYSLNARARAEEQKRIHPDCWKRKRSQSTGNSRIS</sequence>
<feature type="compositionally biased region" description="Basic and acidic residues" evidence="2">
    <location>
        <begin position="604"/>
        <end position="617"/>
    </location>
</feature>
<gene>
    <name evidence="4" type="ORF">AFUS01_LOCUS43353</name>
</gene>
<dbReference type="GO" id="GO:0000981">
    <property type="term" value="F:DNA-binding transcription factor activity, RNA polymerase II-specific"/>
    <property type="evidence" value="ECO:0007669"/>
    <property type="project" value="TreeGrafter"/>
</dbReference>
<accession>A0A8J2PK60</accession>
<name>A0A8J2PK60_9HEXA</name>
<keyword evidence="1" id="KW-0238">DNA-binding</keyword>
<feature type="region of interest" description="Disordered" evidence="2">
    <location>
        <begin position="155"/>
        <end position="175"/>
    </location>
</feature>
<feature type="region of interest" description="Disordered" evidence="2">
    <location>
        <begin position="484"/>
        <end position="506"/>
    </location>
</feature>
<dbReference type="SMART" id="SM00398">
    <property type="entry name" value="HMG"/>
    <property type="match status" value="1"/>
</dbReference>
<keyword evidence="5" id="KW-1185">Reference proteome</keyword>
<evidence type="ECO:0000313" key="4">
    <source>
        <dbReference type="EMBL" id="CAG7833773.1"/>
    </source>
</evidence>
<dbReference type="PANTHER" id="PTHR15499">
    <property type="entry name" value="HMG BOX-CONTAINING PROTEIN 1"/>
    <property type="match status" value="1"/>
</dbReference>
<feature type="region of interest" description="Disordered" evidence="2">
    <location>
        <begin position="518"/>
        <end position="551"/>
    </location>
</feature>
<feature type="domain" description="HMG box" evidence="3">
    <location>
        <begin position="549"/>
        <end position="617"/>
    </location>
</feature>
<dbReference type="InterPro" id="IPR039655">
    <property type="entry name" value="HBP1"/>
</dbReference>
<dbReference type="EMBL" id="CAJVCH010570014">
    <property type="protein sequence ID" value="CAG7833773.1"/>
    <property type="molecule type" value="Genomic_DNA"/>
</dbReference>
<feature type="compositionally biased region" description="Polar residues" evidence="2">
    <location>
        <begin position="164"/>
        <end position="175"/>
    </location>
</feature>
<feature type="DNA-binding region" description="HMG box" evidence="1">
    <location>
        <begin position="549"/>
        <end position="617"/>
    </location>
</feature>
<feature type="compositionally biased region" description="Polar residues" evidence="2">
    <location>
        <begin position="64"/>
        <end position="106"/>
    </location>
</feature>
<dbReference type="AlphaFoldDB" id="A0A8J2PK60"/>
<feature type="region of interest" description="Disordered" evidence="2">
    <location>
        <begin position="604"/>
        <end position="631"/>
    </location>
</feature>
<dbReference type="PANTHER" id="PTHR15499:SF3">
    <property type="entry name" value="HMG BOX-CONTAINING PROTEIN 1"/>
    <property type="match status" value="1"/>
</dbReference>
<dbReference type="GO" id="GO:0005634">
    <property type="term" value="C:nucleus"/>
    <property type="evidence" value="ECO:0007669"/>
    <property type="project" value="UniProtKB-UniRule"/>
</dbReference>
<evidence type="ECO:0000256" key="1">
    <source>
        <dbReference type="PROSITE-ProRule" id="PRU00267"/>
    </source>
</evidence>
<evidence type="ECO:0000259" key="3">
    <source>
        <dbReference type="PROSITE" id="PS50118"/>
    </source>
</evidence>
<comment type="caution">
    <text evidence="4">The sequence shown here is derived from an EMBL/GenBank/DDBJ whole genome shotgun (WGS) entry which is preliminary data.</text>
</comment>
<dbReference type="InterPro" id="IPR009071">
    <property type="entry name" value="HMG_box_dom"/>
</dbReference>
<protein>
    <recommendedName>
        <fullName evidence="3">HMG box domain-containing protein</fullName>
    </recommendedName>
</protein>
<evidence type="ECO:0000313" key="5">
    <source>
        <dbReference type="Proteomes" id="UP000708208"/>
    </source>
</evidence>